<reference evidence="12 13" key="1">
    <citation type="submission" date="2024-06" db="EMBL/GenBank/DDBJ databases">
        <title>Complete genome of Phlyctema vagabunda strain 19-DSS-EL-015.</title>
        <authorList>
            <person name="Fiorenzani C."/>
        </authorList>
    </citation>
    <scope>NUCLEOTIDE SEQUENCE [LARGE SCALE GENOMIC DNA]</scope>
    <source>
        <strain evidence="12 13">19-DSS-EL-015</strain>
    </source>
</reference>
<evidence type="ECO:0000259" key="11">
    <source>
        <dbReference type="PROSITE" id="PS51384"/>
    </source>
</evidence>
<feature type="transmembrane region" description="Helical" evidence="10">
    <location>
        <begin position="54"/>
        <end position="72"/>
    </location>
</feature>
<evidence type="ECO:0000256" key="5">
    <source>
        <dbReference type="ARBA" id="ARBA00022982"/>
    </source>
</evidence>
<gene>
    <name evidence="12" type="ORF">PVAG01_00041</name>
</gene>
<keyword evidence="3" id="KW-0813">Transport</keyword>
<dbReference type="PANTHER" id="PTHR32361">
    <property type="entry name" value="FERRIC/CUPRIC REDUCTASE TRANSMEMBRANE COMPONENT"/>
    <property type="match status" value="1"/>
</dbReference>
<protein>
    <submittedName>
        <fullName evidence="12">Ferric reductase</fullName>
    </submittedName>
</protein>
<organism evidence="12 13">
    <name type="scientific">Phlyctema vagabunda</name>
    <dbReference type="NCBI Taxonomy" id="108571"/>
    <lineage>
        <taxon>Eukaryota</taxon>
        <taxon>Fungi</taxon>
        <taxon>Dikarya</taxon>
        <taxon>Ascomycota</taxon>
        <taxon>Pezizomycotina</taxon>
        <taxon>Leotiomycetes</taxon>
        <taxon>Helotiales</taxon>
        <taxon>Dermateaceae</taxon>
        <taxon>Phlyctema</taxon>
    </lineage>
</organism>
<dbReference type="PROSITE" id="PS51384">
    <property type="entry name" value="FAD_FR"/>
    <property type="match status" value="1"/>
</dbReference>
<evidence type="ECO:0000256" key="4">
    <source>
        <dbReference type="ARBA" id="ARBA00022692"/>
    </source>
</evidence>
<dbReference type="EMBL" id="JBFCZG010000001">
    <property type="protein sequence ID" value="KAL3426532.1"/>
    <property type="molecule type" value="Genomic_DNA"/>
</dbReference>
<feature type="transmembrane region" description="Helical" evidence="10">
    <location>
        <begin position="141"/>
        <end position="160"/>
    </location>
</feature>
<dbReference type="PANTHER" id="PTHR32361:SF12">
    <property type="entry name" value="PUTATIVE (AFU_ORTHOLOGUE AFUA_1G14340)-RELATED"/>
    <property type="match status" value="1"/>
</dbReference>
<evidence type="ECO:0000256" key="9">
    <source>
        <dbReference type="ARBA" id="ARBA00023136"/>
    </source>
</evidence>
<dbReference type="InterPro" id="IPR013121">
    <property type="entry name" value="Fe_red_NAD-bd_6"/>
</dbReference>
<dbReference type="Gene3D" id="3.40.50.80">
    <property type="entry name" value="Nucleotide-binding domain of ferredoxin-NADP reductase (FNR) module"/>
    <property type="match status" value="1"/>
</dbReference>
<feature type="transmembrane region" description="Helical" evidence="10">
    <location>
        <begin position="253"/>
        <end position="270"/>
    </location>
</feature>
<feature type="transmembrane region" description="Helical" evidence="10">
    <location>
        <begin position="180"/>
        <end position="203"/>
    </location>
</feature>
<dbReference type="InterPro" id="IPR051410">
    <property type="entry name" value="Ferric/Cupric_Reductase"/>
</dbReference>
<dbReference type="Pfam" id="PF08030">
    <property type="entry name" value="NAD_binding_6"/>
    <property type="match status" value="1"/>
</dbReference>
<evidence type="ECO:0000256" key="8">
    <source>
        <dbReference type="ARBA" id="ARBA00023065"/>
    </source>
</evidence>
<evidence type="ECO:0000256" key="1">
    <source>
        <dbReference type="ARBA" id="ARBA00004141"/>
    </source>
</evidence>
<keyword evidence="6 10" id="KW-1133">Transmembrane helix</keyword>
<accession>A0ABR4PTQ4</accession>
<comment type="similarity">
    <text evidence="2">Belongs to the ferric reductase (FRE) family.</text>
</comment>
<dbReference type="SUPFAM" id="SSF52343">
    <property type="entry name" value="Ferredoxin reductase-like, C-terminal NADP-linked domain"/>
    <property type="match status" value="1"/>
</dbReference>
<feature type="transmembrane region" description="Helical" evidence="10">
    <location>
        <begin position="282"/>
        <end position="300"/>
    </location>
</feature>
<evidence type="ECO:0000256" key="3">
    <source>
        <dbReference type="ARBA" id="ARBA00022448"/>
    </source>
</evidence>
<dbReference type="Proteomes" id="UP001629113">
    <property type="component" value="Unassembled WGS sequence"/>
</dbReference>
<name>A0ABR4PTQ4_9HELO</name>
<dbReference type="InterPro" id="IPR013130">
    <property type="entry name" value="Fe3_Rdtase_TM_dom"/>
</dbReference>
<feature type="domain" description="FAD-binding FR-type" evidence="11">
    <location>
        <begin position="336"/>
        <end position="461"/>
    </location>
</feature>
<keyword evidence="13" id="KW-1185">Reference proteome</keyword>
<dbReference type="InterPro" id="IPR017927">
    <property type="entry name" value="FAD-bd_FR_type"/>
</dbReference>
<keyword evidence="4 10" id="KW-0812">Transmembrane</keyword>
<dbReference type="CDD" id="cd06186">
    <property type="entry name" value="NOX_Duox_like_FAD_NADP"/>
    <property type="match status" value="1"/>
</dbReference>
<dbReference type="SFLD" id="SFLDG01168">
    <property type="entry name" value="Ferric_reductase_subgroup_(FRE"/>
    <property type="match status" value="1"/>
</dbReference>
<comment type="caution">
    <text evidence="12">The sequence shown here is derived from an EMBL/GenBank/DDBJ whole genome shotgun (WGS) entry which is preliminary data.</text>
</comment>
<sequence length="614" mass="69756">MVAHIHRHLRRLVHAASDTAAAANVTDTHLEDIAKFATGLTGVKQERNIIIRDALWWSLGIMGMIILTIRLVETFSMHFRRLIAMSRTAEQQLYWARNGSLWLPKLKKYLLYAPLWNKRHNLEIQLSSAFHMGTLPSRLHALLLSLFFISNGAYCAFLDYKDLENKYQVIAELRGRTGELAVINMIALIIFAGRNNPLITWLKISFDTYNLLHRWIGRIVVLETIAHTIAWAYVKHAATGWDGIWEMLANDPFIKYGMVGTIAMTLLLLLSPSVFRKAFYETFLTVHIILASITIAGIWIHCEVAGLPQLPYVQVIIALWVGDRCFRLFRILRANYSRKGWTTATVEALPGNAVRVTMHLPKHLDIKAGTHAYLRFGSINPWETHPFSIAWVQDHSIDLPMDEKVKEGPVDKSKLRTDVSFVIAAQSGLTKKLFDKASACSPRMLTLKAAMEGPYAGHHSLDSYGTTVLVAGSSGITHQMPYIRHLINGFNDGTIATRRITLIWIVRDIEQLEWVRPWMDEILRMDNRREILNIKLFITRPRNPREIHSPSTTVQMFPGRPDVSMLLRSEVNNQVGAMVVTVCGPGGLQDNVREAVREVQELGVVDFIEESFTW</sequence>
<evidence type="ECO:0000313" key="12">
    <source>
        <dbReference type="EMBL" id="KAL3426532.1"/>
    </source>
</evidence>
<dbReference type="Pfam" id="PF01794">
    <property type="entry name" value="Ferric_reduct"/>
    <property type="match status" value="1"/>
</dbReference>
<dbReference type="InterPro" id="IPR013112">
    <property type="entry name" value="FAD-bd_8"/>
</dbReference>
<keyword evidence="8" id="KW-0406">Ion transport</keyword>
<comment type="subcellular location">
    <subcellularLocation>
        <location evidence="1">Membrane</location>
        <topology evidence="1">Multi-pass membrane protein</topology>
    </subcellularLocation>
</comment>
<keyword evidence="5" id="KW-0249">Electron transport</keyword>
<evidence type="ECO:0000256" key="2">
    <source>
        <dbReference type="ARBA" id="ARBA00006278"/>
    </source>
</evidence>
<evidence type="ECO:0000256" key="10">
    <source>
        <dbReference type="SAM" id="Phobius"/>
    </source>
</evidence>
<evidence type="ECO:0000256" key="6">
    <source>
        <dbReference type="ARBA" id="ARBA00022989"/>
    </source>
</evidence>
<dbReference type="Pfam" id="PF08022">
    <property type="entry name" value="FAD_binding_8"/>
    <property type="match status" value="1"/>
</dbReference>
<dbReference type="SFLD" id="SFLDS00052">
    <property type="entry name" value="Ferric_Reductase_Domain"/>
    <property type="match status" value="1"/>
</dbReference>
<keyword evidence="7" id="KW-0560">Oxidoreductase</keyword>
<evidence type="ECO:0000313" key="13">
    <source>
        <dbReference type="Proteomes" id="UP001629113"/>
    </source>
</evidence>
<evidence type="ECO:0000256" key="7">
    <source>
        <dbReference type="ARBA" id="ARBA00023002"/>
    </source>
</evidence>
<keyword evidence="9 10" id="KW-0472">Membrane</keyword>
<proteinExistence type="inferred from homology"/>
<dbReference type="InterPro" id="IPR039261">
    <property type="entry name" value="FNR_nucleotide-bd"/>
</dbReference>